<proteinExistence type="predicted"/>
<sequence>MPGPLMRTVLEAKPKTGIVDRSYFSWPIRLYFEDGDSGIGGVQEDDQLTAPSLQNDLPQKTTKQVEVKKSKARRKRGVLARDAQLGVGGDDVPTLRKAQGTHEARGGRQNPGRHAAGKSPLLQGTSGMHAQTLVYPTPQLARSDNPSEPLTTLPLSVEDRLSSELYAYQLVRVMQSVVLLSAVEAEKGDSNLLNASHVEGLTFTLASRATGTPTDVSRSILDHFSFDIMTSCIARGVVSPLEKLNREHFDYRSTDPMAKLTALRIEMCIRIPRLVTLTRAVLAEHKKRDGKVAISMLHQRALMLARELYYLRDIVAEASLRRDVECTGSAWFTKRHWTFSSPSAWEAVSTYWHVRFLVLRLCQTLFFNGIVGAGEPAALRLKGTVFLRSMLEAELLETGQCLLMSKNLCQSFRPNRDRLRAQSFILLWGALPSMPKIDIEVESDQACEDRASVLRSRLLESTVQLLQAPQIFFLDTDMDEAAAMLTGGPVRGGYARLYGLKPFG</sequence>
<name>A0AAN7WB75_9PEZI</name>
<evidence type="ECO:0000313" key="3">
    <source>
        <dbReference type="Proteomes" id="UP001310594"/>
    </source>
</evidence>
<gene>
    <name evidence="2" type="ORF">LTR97_006082</name>
</gene>
<reference evidence="2" key="1">
    <citation type="submission" date="2023-08" db="EMBL/GenBank/DDBJ databases">
        <title>Black Yeasts Isolated from many extreme environments.</title>
        <authorList>
            <person name="Coleine C."/>
            <person name="Stajich J.E."/>
            <person name="Selbmann L."/>
        </authorList>
    </citation>
    <scope>NUCLEOTIDE SEQUENCE</scope>
    <source>
        <strain evidence="2">CCFEE 5810</strain>
    </source>
</reference>
<comment type="caution">
    <text evidence="2">The sequence shown here is derived from an EMBL/GenBank/DDBJ whole genome shotgun (WGS) entry which is preliminary data.</text>
</comment>
<feature type="region of interest" description="Disordered" evidence="1">
    <location>
        <begin position="83"/>
        <end position="124"/>
    </location>
</feature>
<evidence type="ECO:0000256" key="1">
    <source>
        <dbReference type="SAM" id="MobiDB-lite"/>
    </source>
</evidence>
<dbReference type="Proteomes" id="UP001310594">
    <property type="component" value="Unassembled WGS sequence"/>
</dbReference>
<evidence type="ECO:0000313" key="2">
    <source>
        <dbReference type="EMBL" id="KAK5699948.1"/>
    </source>
</evidence>
<accession>A0AAN7WB75</accession>
<dbReference type="AlphaFoldDB" id="A0AAN7WB75"/>
<organism evidence="2 3">
    <name type="scientific">Elasticomyces elasticus</name>
    <dbReference type="NCBI Taxonomy" id="574655"/>
    <lineage>
        <taxon>Eukaryota</taxon>
        <taxon>Fungi</taxon>
        <taxon>Dikarya</taxon>
        <taxon>Ascomycota</taxon>
        <taxon>Pezizomycotina</taxon>
        <taxon>Dothideomycetes</taxon>
        <taxon>Dothideomycetidae</taxon>
        <taxon>Mycosphaerellales</taxon>
        <taxon>Teratosphaeriaceae</taxon>
        <taxon>Elasticomyces</taxon>
    </lineage>
</organism>
<protein>
    <submittedName>
        <fullName evidence="2">Uncharacterized protein</fullName>
    </submittedName>
</protein>
<dbReference type="EMBL" id="JAVRQU010000008">
    <property type="protein sequence ID" value="KAK5699948.1"/>
    <property type="molecule type" value="Genomic_DNA"/>
</dbReference>